<dbReference type="InterPro" id="IPR002110">
    <property type="entry name" value="Ankyrin_rpt"/>
</dbReference>
<dbReference type="InterPro" id="IPR050889">
    <property type="entry name" value="Dendritic_Spine_Reg/Scaffold"/>
</dbReference>
<feature type="compositionally biased region" description="Polar residues" evidence="4">
    <location>
        <begin position="531"/>
        <end position="544"/>
    </location>
</feature>
<feature type="repeat" description="ANK" evidence="3">
    <location>
        <begin position="952"/>
        <end position="984"/>
    </location>
</feature>
<dbReference type="GeneID" id="85307435"/>
<feature type="region of interest" description="Disordered" evidence="4">
    <location>
        <begin position="1213"/>
        <end position="1233"/>
    </location>
</feature>
<feature type="compositionally biased region" description="Low complexity" evidence="4">
    <location>
        <begin position="735"/>
        <end position="748"/>
    </location>
</feature>
<organism evidence="7 8">
    <name type="scientific">Phialemonium atrogriseum</name>
    <dbReference type="NCBI Taxonomy" id="1093897"/>
    <lineage>
        <taxon>Eukaryota</taxon>
        <taxon>Fungi</taxon>
        <taxon>Dikarya</taxon>
        <taxon>Ascomycota</taxon>
        <taxon>Pezizomycotina</taxon>
        <taxon>Sordariomycetes</taxon>
        <taxon>Sordariomycetidae</taxon>
        <taxon>Cephalothecales</taxon>
        <taxon>Cephalothecaceae</taxon>
        <taxon>Phialemonium</taxon>
    </lineage>
</organism>
<evidence type="ECO:0000313" key="7">
    <source>
        <dbReference type="EMBL" id="KAK1772564.1"/>
    </source>
</evidence>
<evidence type="ECO:0000256" key="3">
    <source>
        <dbReference type="PROSITE-ProRule" id="PRU00023"/>
    </source>
</evidence>
<name>A0AAJ0CC86_9PEZI</name>
<feature type="compositionally biased region" description="Polar residues" evidence="4">
    <location>
        <begin position="1124"/>
        <end position="1136"/>
    </location>
</feature>
<dbReference type="Pfam" id="PF01833">
    <property type="entry name" value="TIG"/>
    <property type="match status" value="1"/>
</dbReference>
<dbReference type="SUPFAM" id="SSF81296">
    <property type="entry name" value="E set domains"/>
    <property type="match status" value="1"/>
</dbReference>
<feature type="region of interest" description="Disordered" evidence="4">
    <location>
        <begin position="195"/>
        <end position="216"/>
    </location>
</feature>
<protein>
    <submittedName>
        <fullName evidence="7">Ankyrin repeat protein</fullName>
    </submittedName>
</protein>
<feature type="compositionally biased region" description="Low complexity" evidence="4">
    <location>
        <begin position="547"/>
        <end position="560"/>
    </location>
</feature>
<dbReference type="InterPro" id="IPR014756">
    <property type="entry name" value="Ig_E-set"/>
</dbReference>
<feature type="compositionally biased region" description="Low complexity" evidence="4">
    <location>
        <begin position="520"/>
        <end position="530"/>
    </location>
</feature>
<dbReference type="PANTHER" id="PTHR24166">
    <property type="entry name" value="ROLLING PEBBLES, ISOFORM B"/>
    <property type="match status" value="1"/>
</dbReference>
<dbReference type="PANTHER" id="PTHR24166:SF48">
    <property type="entry name" value="PROTEIN VAPYRIN"/>
    <property type="match status" value="1"/>
</dbReference>
<feature type="compositionally biased region" description="Low complexity" evidence="4">
    <location>
        <begin position="634"/>
        <end position="668"/>
    </location>
</feature>
<evidence type="ECO:0000256" key="4">
    <source>
        <dbReference type="SAM" id="MobiDB-lite"/>
    </source>
</evidence>
<reference evidence="7" key="1">
    <citation type="submission" date="2023-06" db="EMBL/GenBank/DDBJ databases">
        <title>Genome-scale phylogeny and comparative genomics of the fungal order Sordariales.</title>
        <authorList>
            <consortium name="Lawrence Berkeley National Laboratory"/>
            <person name="Hensen N."/>
            <person name="Bonometti L."/>
            <person name="Westerberg I."/>
            <person name="Brannstrom I.O."/>
            <person name="Guillou S."/>
            <person name="Cros-Aarteil S."/>
            <person name="Calhoun S."/>
            <person name="Haridas S."/>
            <person name="Kuo A."/>
            <person name="Mondo S."/>
            <person name="Pangilinan J."/>
            <person name="Riley R."/>
            <person name="Labutti K."/>
            <person name="Andreopoulos B."/>
            <person name="Lipzen A."/>
            <person name="Chen C."/>
            <person name="Yanf M."/>
            <person name="Daum C."/>
            <person name="Ng V."/>
            <person name="Clum A."/>
            <person name="Steindorff A."/>
            <person name="Ohm R."/>
            <person name="Martin F."/>
            <person name="Silar P."/>
            <person name="Natvig D."/>
            <person name="Lalanne C."/>
            <person name="Gautier V."/>
            <person name="Ament-Velasquez S.L."/>
            <person name="Kruys A."/>
            <person name="Hutchinson M.I."/>
            <person name="Powell A.J."/>
            <person name="Barry K."/>
            <person name="Miller A.N."/>
            <person name="Grigoriev I.V."/>
            <person name="Debuchy R."/>
            <person name="Gladieux P."/>
            <person name="Thoren M.H."/>
            <person name="Johannesson H."/>
        </authorList>
    </citation>
    <scope>NUCLEOTIDE SEQUENCE</scope>
    <source>
        <strain evidence="7">8032-3</strain>
    </source>
</reference>
<keyword evidence="1" id="KW-0677">Repeat</keyword>
<gene>
    <name evidence="7" type="ORF">QBC33DRAFT_443957</name>
</gene>
<keyword evidence="2 3" id="KW-0040">ANK repeat</keyword>
<evidence type="ECO:0000256" key="5">
    <source>
        <dbReference type="SAM" id="Phobius"/>
    </source>
</evidence>
<dbReference type="InterPro" id="IPR057962">
    <property type="entry name" value="SPT23_MGA2_DBD"/>
</dbReference>
<evidence type="ECO:0000256" key="1">
    <source>
        <dbReference type="ARBA" id="ARBA00022737"/>
    </source>
</evidence>
<dbReference type="SUPFAM" id="SSF48403">
    <property type="entry name" value="Ankyrin repeat"/>
    <property type="match status" value="1"/>
</dbReference>
<feature type="region of interest" description="Disordered" evidence="4">
    <location>
        <begin position="363"/>
        <end position="397"/>
    </location>
</feature>
<dbReference type="Pfam" id="PF12796">
    <property type="entry name" value="Ank_2"/>
    <property type="match status" value="1"/>
</dbReference>
<feature type="region of interest" description="Disordered" evidence="4">
    <location>
        <begin position="714"/>
        <end position="748"/>
    </location>
</feature>
<evidence type="ECO:0000256" key="2">
    <source>
        <dbReference type="ARBA" id="ARBA00023043"/>
    </source>
</evidence>
<comment type="caution">
    <text evidence="7">The sequence shown here is derived from an EMBL/GenBank/DDBJ whole genome shotgun (WGS) entry which is preliminary data.</text>
</comment>
<feature type="compositionally biased region" description="Low complexity" evidence="4">
    <location>
        <begin position="714"/>
        <end position="728"/>
    </location>
</feature>
<feature type="compositionally biased region" description="Polar residues" evidence="4">
    <location>
        <begin position="674"/>
        <end position="690"/>
    </location>
</feature>
<dbReference type="Gene3D" id="2.60.40.10">
    <property type="entry name" value="Immunoglobulins"/>
    <property type="match status" value="1"/>
</dbReference>
<keyword evidence="5" id="KW-0472">Membrane</keyword>
<feature type="region of interest" description="Disordered" evidence="4">
    <location>
        <begin position="1042"/>
        <end position="1146"/>
    </location>
</feature>
<accession>A0AAJ0CC86</accession>
<keyword evidence="5" id="KW-0812">Transmembrane</keyword>
<dbReference type="Proteomes" id="UP001244011">
    <property type="component" value="Unassembled WGS sequence"/>
</dbReference>
<proteinExistence type="predicted"/>
<dbReference type="CDD" id="cd00102">
    <property type="entry name" value="IPT"/>
    <property type="match status" value="1"/>
</dbReference>
<sequence>MTAAVGFNGEYIFESDEGSPLPYMDFDGPDTLQSFDSTRPAEPKSLFPISGNLAAPQPIANPHSLNGSQDSSSDSSFSKQSSASTKTTFTGGDVMMSDGSDIKAEWRFEDFVNGDDEPCDGTINPASIELAGVSSTPSPFHTGTAAGLSPQVDHVSIGSGGNISSPFTPDETRRRSIALSHYSLSQTMNRLTTQGSREVSPLSNMVPSQDSSPPVMFNSPSPSAALDFAGLAPTGGRPAAHSLFAFDLNHTPAHQAGVGPAPLHIPMPMQVPVAQFPYRQAYGPPPYSLKIEPTPLKSRVETQIPIKMRLSPLPPGIRRLHLPRHTISKPKLLAKPPPERSPDMLELHTVLVCTSAMQNTAQRERACQRARDAAQAPGTDSRAEEMSDDEESKSQNGGEVHICVGCVTRERKRAARKKVKKPEDEQLWLKDESRRVIVFNTHEIKEWQQLNVHELGPKSAEFQVDAPMRIACYCRHHSEKSGFQVIFTITDFHRNVIAQAFSNSIMITDDHKTHTLPPNAAGSSADGSDATLTPSGPNQAQDANALSPPGSSVRLSHSSSDLQTLKRNVSMTFPPSVATPGLSQATSAVTTPRNLSRPASPTGLNGPSCKKRKASGSAKVPSGLAMTRLETSHPSAAQSPSQQVGALLPKTTSPFSPSLTSFPSTTEPMFGQTPLATFSTGPPTPNSNDQMLFGDGNRSGSLDNLAAAQAQMYSAPASSHPSRAPSPSGMRAHTAALQQQQRQQQQNSQFAQALATSLYTLPMGIGSPRPPSIIHKIIPAEGPKSGGIEVTILGSGFHQGLEVMFGEIRATTTTYWGESSLVCLLPPSPHSGSVLVTLKHQNAPPSQQFSTKQPIFKYVDDDEQQLMRTALSVLGHKMNGSFEDVSEVARRIIGDVNSQWGASSSAPAGQRTGGPPFTTFDANFEAKLLKVLELIDLDDSTHKPRLNLRRSTGQTMLHLACSLGLHRFVAGLLARGTNPDLRDKGGYTPLHVASLNNHPEIVRRLISYGADPTIRTLSGLTAADVARSREVIRAIRRVERHARSCSRGSLHSRASSMTSLKSLWEPPSAAQPASGQTSSEESETGEESPEYSSEDVASEKDPDVDDGPWLDMRRRRSTGAPRSPDNNPTVLLQPSQADVPGGMGSPTAAVTAFKEQFAAQFQQIQQAMALHIQNLPQFPYLPQMPHMPPLADYQAYLNSAAVFQRLTSMVPNIGGSRPGSAGEQPASKGLDGRRWDISSLMSGAATAPPPAYEEIFPQSDMDTKQASAAQAAAEAEADHKCATLYDQPSTSMASTETRRKLPALLQIGRKNAITREQQENLRRAHAEKLKRLSRDRNLFFIWIPLLIVVLFAMLYGRFPGLFTAAWNTLPTFGKQVAAETAADTIAETVAESVEDTVKDRIVEVL</sequence>
<feature type="compositionally biased region" description="Low complexity" evidence="4">
    <location>
        <begin position="68"/>
        <end position="90"/>
    </location>
</feature>
<dbReference type="InterPro" id="IPR002909">
    <property type="entry name" value="IPT_dom"/>
</dbReference>
<feature type="compositionally biased region" description="Polar residues" evidence="4">
    <location>
        <begin position="1046"/>
        <end position="1061"/>
    </location>
</feature>
<evidence type="ECO:0000259" key="6">
    <source>
        <dbReference type="SMART" id="SM00429"/>
    </source>
</evidence>
<feature type="transmembrane region" description="Helical" evidence="5">
    <location>
        <begin position="1338"/>
        <end position="1358"/>
    </location>
</feature>
<dbReference type="SMART" id="SM00248">
    <property type="entry name" value="ANK"/>
    <property type="match status" value="2"/>
</dbReference>
<dbReference type="SMART" id="SM00429">
    <property type="entry name" value="IPT"/>
    <property type="match status" value="1"/>
</dbReference>
<dbReference type="PROSITE" id="PS50088">
    <property type="entry name" value="ANK_REPEAT"/>
    <property type="match status" value="2"/>
</dbReference>
<dbReference type="EMBL" id="MU838997">
    <property type="protein sequence ID" value="KAK1772564.1"/>
    <property type="molecule type" value="Genomic_DNA"/>
</dbReference>
<dbReference type="Pfam" id="PF25603">
    <property type="entry name" value="SPT23_MGA2_DBD"/>
    <property type="match status" value="2"/>
</dbReference>
<dbReference type="InterPro" id="IPR013783">
    <property type="entry name" value="Ig-like_fold"/>
</dbReference>
<keyword evidence="5" id="KW-1133">Transmembrane helix</keyword>
<dbReference type="Gene3D" id="1.25.40.20">
    <property type="entry name" value="Ankyrin repeat-containing domain"/>
    <property type="match status" value="1"/>
</dbReference>
<feature type="compositionally biased region" description="Polar residues" evidence="4">
    <location>
        <begin position="581"/>
        <end position="605"/>
    </location>
</feature>
<dbReference type="PROSITE" id="PS50297">
    <property type="entry name" value="ANK_REP_REGION"/>
    <property type="match status" value="2"/>
</dbReference>
<evidence type="ECO:0000313" key="8">
    <source>
        <dbReference type="Proteomes" id="UP001244011"/>
    </source>
</evidence>
<dbReference type="InterPro" id="IPR036770">
    <property type="entry name" value="Ankyrin_rpt-contain_sf"/>
</dbReference>
<feature type="compositionally biased region" description="Acidic residues" evidence="4">
    <location>
        <begin position="1080"/>
        <end position="1093"/>
    </location>
</feature>
<feature type="compositionally biased region" description="Basic and acidic residues" evidence="4">
    <location>
        <begin position="363"/>
        <end position="372"/>
    </location>
</feature>
<dbReference type="RefSeq" id="XP_060288777.1">
    <property type="nucleotide sequence ID" value="XM_060424248.1"/>
</dbReference>
<feature type="region of interest" description="Disordered" evidence="4">
    <location>
        <begin position="513"/>
        <end position="701"/>
    </location>
</feature>
<keyword evidence="8" id="KW-1185">Reference proteome</keyword>
<feature type="domain" description="IPT/TIG" evidence="6">
    <location>
        <begin position="771"/>
        <end position="859"/>
    </location>
</feature>
<feature type="region of interest" description="Disordered" evidence="4">
    <location>
        <begin position="15"/>
        <end position="96"/>
    </location>
</feature>
<feature type="repeat" description="ANK" evidence="3">
    <location>
        <begin position="985"/>
        <end position="1017"/>
    </location>
</feature>
<feature type="compositionally biased region" description="Polar residues" evidence="4">
    <location>
        <begin position="561"/>
        <end position="573"/>
    </location>
</feature>